<keyword evidence="4 11" id="KW-0808">Transferase</keyword>
<evidence type="ECO:0000259" key="10">
    <source>
        <dbReference type="Pfam" id="PF00535"/>
    </source>
</evidence>
<evidence type="ECO:0000313" key="12">
    <source>
        <dbReference type="Proteomes" id="UP000636793"/>
    </source>
</evidence>
<organism evidence="11 12">
    <name type="scientific">Flexivirga endophytica</name>
    <dbReference type="NCBI Taxonomy" id="1849103"/>
    <lineage>
        <taxon>Bacteria</taxon>
        <taxon>Bacillati</taxon>
        <taxon>Actinomycetota</taxon>
        <taxon>Actinomycetes</taxon>
        <taxon>Micrococcales</taxon>
        <taxon>Dermacoccaceae</taxon>
        <taxon>Flexivirga</taxon>
    </lineage>
</organism>
<evidence type="ECO:0000256" key="8">
    <source>
        <dbReference type="ARBA" id="ARBA00038120"/>
    </source>
</evidence>
<proteinExistence type="inferred from homology"/>
<dbReference type="Proteomes" id="UP000636793">
    <property type="component" value="Unassembled WGS sequence"/>
</dbReference>
<dbReference type="Gene3D" id="3.90.550.10">
    <property type="entry name" value="Spore Coat Polysaccharide Biosynthesis Protein SpsA, Chain A"/>
    <property type="match status" value="1"/>
</dbReference>
<evidence type="ECO:0000313" key="11">
    <source>
        <dbReference type="EMBL" id="GGB31923.1"/>
    </source>
</evidence>
<keyword evidence="5" id="KW-0472">Membrane</keyword>
<comment type="caution">
    <text evidence="11">The sequence shown here is derived from an EMBL/GenBank/DDBJ whole genome shotgun (WGS) entry which is preliminary data.</text>
</comment>
<comment type="subcellular location">
    <subcellularLocation>
        <location evidence="1">Cell membrane</location>
    </subcellularLocation>
</comment>
<comment type="similarity">
    <text evidence="8">Belongs to the glycosyltransferase 2 family. CrtQ subfamily.</text>
</comment>
<dbReference type="InterPro" id="IPR001173">
    <property type="entry name" value="Glyco_trans_2-like"/>
</dbReference>
<dbReference type="Pfam" id="PF00535">
    <property type="entry name" value="Glycos_transf_2"/>
    <property type="match status" value="1"/>
</dbReference>
<keyword evidence="2" id="KW-1003">Cell membrane</keyword>
<dbReference type="InterPro" id="IPR029044">
    <property type="entry name" value="Nucleotide-diphossugar_trans"/>
</dbReference>
<keyword evidence="12" id="KW-1185">Reference proteome</keyword>
<evidence type="ECO:0000256" key="3">
    <source>
        <dbReference type="ARBA" id="ARBA00022676"/>
    </source>
</evidence>
<dbReference type="GO" id="GO:0016757">
    <property type="term" value="F:glycosyltransferase activity"/>
    <property type="evidence" value="ECO:0007669"/>
    <property type="project" value="UniProtKB-KW"/>
</dbReference>
<dbReference type="EMBL" id="BMHI01000003">
    <property type="protein sequence ID" value="GGB31923.1"/>
    <property type="molecule type" value="Genomic_DNA"/>
</dbReference>
<accession>A0A916WUJ7</accession>
<reference evidence="11" key="2">
    <citation type="submission" date="2020-09" db="EMBL/GenBank/DDBJ databases">
        <authorList>
            <person name="Sun Q."/>
            <person name="Zhou Y."/>
        </authorList>
    </citation>
    <scope>NUCLEOTIDE SEQUENCE</scope>
    <source>
        <strain evidence="11">CGMCC 1.15085</strain>
    </source>
</reference>
<dbReference type="SUPFAM" id="SSF53448">
    <property type="entry name" value="Nucleotide-diphospho-sugar transferases"/>
    <property type="match status" value="1"/>
</dbReference>
<evidence type="ECO:0000256" key="1">
    <source>
        <dbReference type="ARBA" id="ARBA00004236"/>
    </source>
</evidence>
<name>A0A916WUJ7_9MICO</name>
<dbReference type="PANTHER" id="PTHR43646">
    <property type="entry name" value="GLYCOSYLTRANSFERASE"/>
    <property type="match status" value="1"/>
</dbReference>
<reference evidence="11" key="1">
    <citation type="journal article" date="2014" name="Int. J. Syst. Evol. Microbiol.">
        <title>Complete genome sequence of Corynebacterium casei LMG S-19264T (=DSM 44701T), isolated from a smear-ripened cheese.</title>
        <authorList>
            <consortium name="US DOE Joint Genome Institute (JGI-PGF)"/>
            <person name="Walter F."/>
            <person name="Albersmeier A."/>
            <person name="Kalinowski J."/>
            <person name="Ruckert C."/>
        </authorList>
    </citation>
    <scope>NUCLEOTIDE SEQUENCE</scope>
    <source>
        <strain evidence="11">CGMCC 1.15085</strain>
    </source>
</reference>
<keyword evidence="3" id="KW-0328">Glycosyltransferase</keyword>
<evidence type="ECO:0000256" key="7">
    <source>
        <dbReference type="ARBA" id="ARBA00037904"/>
    </source>
</evidence>
<gene>
    <name evidence="11" type="ORF">GCM10011492_23260</name>
</gene>
<evidence type="ECO:0000256" key="5">
    <source>
        <dbReference type="ARBA" id="ARBA00023136"/>
    </source>
</evidence>
<dbReference type="GO" id="GO:0005886">
    <property type="term" value="C:plasma membrane"/>
    <property type="evidence" value="ECO:0007669"/>
    <property type="project" value="UniProtKB-SubCell"/>
</dbReference>
<evidence type="ECO:0000256" key="6">
    <source>
        <dbReference type="ARBA" id="ARBA00037281"/>
    </source>
</evidence>
<comment type="function">
    <text evidence="6">Catalyzes the glycosylation of 4,4'-diaponeurosporenoate, i.e. the esterification of glucose at the C1'' position with the carboxyl group of 4,4'-diaponeurosporenic acid, to form glycosyl-4,4'-diaponeurosporenoate. This is a step in the biosynthesis of staphyloxanthin, an orange pigment present in most staphylococci strains.</text>
</comment>
<dbReference type="PANTHER" id="PTHR43646:SF2">
    <property type="entry name" value="GLYCOSYLTRANSFERASE 2-LIKE DOMAIN-CONTAINING PROTEIN"/>
    <property type="match status" value="1"/>
</dbReference>
<evidence type="ECO:0000256" key="4">
    <source>
        <dbReference type="ARBA" id="ARBA00022679"/>
    </source>
</evidence>
<comment type="pathway">
    <text evidence="7">Carotenoid biosynthesis; staphyloxanthin biosynthesis; staphyloxanthin from farnesyl diphosphate: step 4/5.</text>
</comment>
<evidence type="ECO:0000256" key="2">
    <source>
        <dbReference type="ARBA" id="ARBA00022475"/>
    </source>
</evidence>
<feature type="domain" description="Glycosyltransferase 2-like" evidence="10">
    <location>
        <begin position="8"/>
        <end position="135"/>
    </location>
</feature>
<protein>
    <recommendedName>
        <fullName evidence="9">4,4'-diaponeurosporenoate glycosyltransferase</fullName>
    </recommendedName>
</protein>
<dbReference type="RefSeq" id="WP_188837161.1">
    <property type="nucleotide sequence ID" value="NZ_BMHI01000003.1"/>
</dbReference>
<sequence>MSPLTVHVVIPAHNEQELIGAAVTAARIACARAEHEVNARTTCTVVADACSDDTARIAEAVGAEVLAVHAHRVGAARRAGIDRARQLVPSRADDTWIACTDADSVVPSDWLLAHLRHRRAGADLVLGSVRPRSDDLPIPLMEAWLARHHPDRAQHGVYGANMSFDAAAYDLAGGFAPLAAHEDRTLVEAFRRRGLQVRDAATIEVLTSGRLIGRAPEGFATYLHALGRRIMGTDSIGAARNSSLADVPRVGLLRGTGDIEVDLDGDERLVVGGDCEHVTVGAHHPACPAGLDS</sequence>
<evidence type="ECO:0000256" key="9">
    <source>
        <dbReference type="ARBA" id="ARBA00040345"/>
    </source>
</evidence>
<dbReference type="AlphaFoldDB" id="A0A916WUJ7"/>